<dbReference type="Pfam" id="PF03861">
    <property type="entry name" value="ANTAR"/>
    <property type="match status" value="1"/>
</dbReference>
<feature type="domain" description="ANTAR" evidence="2">
    <location>
        <begin position="127"/>
        <end position="188"/>
    </location>
</feature>
<dbReference type="EMBL" id="QFPW01000005">
    <property type="protein sequence ID" value="PZQ50169.1"/>
    <property type="molecule type" value="Genomic_DNA"/>
</dbReference>
<evidence type="ECO:0000313" key="4">
    <source>
        <dbReference type="Proteomes" id="UP000249185"/>
    </source>
</evidence>
<proteinExistence type="predicted"/>
<dbReference type="AlphaFoldDB" id="A0A2W5ND45"/>
<dbReference type="Gene3D" id="3.40.50.2300">
    <property type="match status" value="1"/>
</dbReference>
<evidence type="ECO:0000256" key="1">
    <source>
        <dbReference type="SAM" id="MobiDB-lite"/>
    </source>
</evidence>
<gene>
    <name evidence="3" type="ORF">DI556_08870</name>
</gene>
<feature type="region of interest" description="Disordered" evidence="1">
    <location>
        <begin position="194"/>
        <end position="215"/>
    </location>
</feature>
<dbReference type="InterPro" id="IPR036388">
    <property type="entry name" value="WH-like_DNA-bd_sf"/>
</dbReference>
<dbReference type="GO" id="GO:0003723">
    <property type="term" value="F:RNA binding"/>
    <property type="evidence" value="ECO:0007669"/>
    <property type="project" value="InterPro"/>
</dbReference>
<organism evidence="3 4">
    <name type="scientific">Rhodovulum sulfidophilum</name>
    <name type="common">Rhodobacter sulfidophilus</name>
    <dbReference type="NCBI Taxonomy" id="35806"/>
    <lineage>
        <taxon>Bacteria</taxon>
        <taxon>Pseudomonadati</taxon>
        <taxon>Pseudomonadota</taxon>
        <taxon>Alphaproteobacteria</taxon>
        <taxon>Rhodobacterales</taxon>
        <taxon>Paracoccaceae</taxon>
        <taxon>Rhodovulum</taxon>
    </lineage>
</organism>
<dbReference type="Proteomes" id="UP000249185">
    <property type="component" value="Unassembled WGS sequence"/>
</dbReference>
<evidence type="ECO:0000259" key="2">
    <source>
        <dbReference type="PROSITE" id="PS50921"/>
    </source>
</evidence>
<dbReference type="InterPro" id="IPR011006">
    <property type="entry name" value="CheY-like_superfamily"/>
</dbReference>
<dbReference type="SUPFAM" id="SSF52172">
    <property type="entry name" value="CheY-like"/>
    <property type="match status" value="1"/>
</dbReference>
<comment type="caution">
    <text evidence="3">The sequence shown here is derived from an EMBL/GenBank/DDBJ whole genome shotgun (WGS) entry which is preliminary data.</text>
</comment>
<dbReference type="InterPro" id="IPR049021">
    <property type="entry name" value="AmiR_N"/>
</dbReference>
<evidence type="ECO:0000313" key="3">
    <source>
        <dbReference type="EMBL" id="PZQ50169.1"/>
    </source>
</evidence>
<dbReference type="Pfam" id="PF21332">
    <property type="entry name" value="AmiR_N"/>
    <property type="match status" value="1"/>
</dbReference>
<protein>
    <recommendedName>
        <fullName evidence="2">ANTAR domain-containing protein</fullName>
    </recommendedName>
</protein>
<dbReference type="PROSITE" id="PS50921">
    <property type="entry name" value="ANTAR"/>
    <property type="match status" value="1"/>
</dbReference>
<dbReference type="Gene3D" id="1.10.10.10">
    <property type="entry name" value="Winged helix-like DNA-binding domain superfamily/Winged helix DNA-binding domain"/>
    <property type="match status" value="1"/>
</dbReference>
<name>A0A2W5ND45_RHOSU</name>
<dbReference type="InterPro" id="IPR005561">
    <property type="entry name" value="ANTAR"/>
</dbReference>
<sequence length="215" mass="22781">MKRGRMSLRGCGIGLLGCNEQDGATLSRQLSRLGAVAVTLTAIPETGQGGAGDLAALILDGDSEYADQPSGADLGRALPVVALLGSEAPSSLQRVARLSISGYLMKPARSFGVMAALSFARQNFVARRDLEAKADRLEERLRRRRFVVAAQLGLMREYGLSEADAFERLRGAAMERRTTIEAISVDLVAGATCLPPPRRSGRGRRGDPGLGAEGD</sequence>
<accession>A0A2W5ND45</accession>
<reference evidence="3 4" key="1">
    <citation type="submission" date="2017-08" db="EMBL/GenBank/DDBJ databases">
        <title>Infants hospitalized years apart are colonized by the same room-sourced microbial strains.</title>
        <authorList>
            <person name="Brooks B."/>
            <person name="Olm M.R."/>
            <person name="Firek B.A."/>
            <person name="Baker R."/>
            <person name="Thomas B.C."/>
            <person name="Morowitz M.J."/>
            <person name="Banfield J.F."/>
        </authorList>
    </citation>
    <scope>NUCLEOTIDE SEQUENCE [LARGE SCALE GENOMIC DNA]</scope>
    <source>
        <strain evidence="3">S2_005_002_R2_34</strain>
    </source>
</reference>
<dbReference type="SMART" id="SM01012">
    <property type="entry name" value="ANTAR"/>
    <property type="match status" value="1"/>
</dbReference>